<accession>A0AA47FDH7</accession>
<organism evidence="3 4">
    <name type="scientific">Streptococcus macedonicus</name>
    <name type="common">Streptococcus gallolyticus macedonicus</name>
    <dbReference type="NCBI Taxonomy" id="59310"/>
    <lineage>
        <taxon>Bacteria</taxon>
        <taxon>Bacillati</taxon>
        <taxon>Bacillota</taxon>
        <taxon>Bacilli</taxon>
        <taxon>Lactobacillales</taxon>
        <taxon>Streptococcaceae</taxon>
        <taxon>Streptococcus</taxon>
    </lineage>
</organism>
<feature type="transmembrane region" description="Helical" evidence="1">
    <location>
        <begin position="69"/>
        <end position="85"/>
    </location>
</feature>
<proteinExistence type="predicted"/>
<evidence type="ECO:0000313" key="3">
    <source>
        <dbReference type="EMBL" id="WAK64049.1"/>
    </source>
</evidence>
<dbReference type="SUPFAM" id="SSF103473">
    <property type="entry name" value="MFS general substrate transporter"/>
    <property type="match status" value="1"/>
</dbReference>
<evidence type="ECO:0000313" key="2">
    <source>
        <dbReference type="EMBL" id="MCW8678395.1"/>
    </source>
</evidence>
<reference evidence="3" key="2">
    <citation type="submission" date="2022-11" db="EMBL/GenBank/DDBJ databases">
        <authorList>
            <person name="Johnson J.D."/>
        </authorList>
    </citation>
    <scope>NUCLEOTIDE SEQUENCE</scope>
    <source>
        <strain evidence="2">E28</strain>
        <strain evidence="3">E37</strain>
    </source>
</reference>
<protein>
    <submittedName>
        <fullName evidence="3">MFS transporter</fullName>
    </submittedName>
</protein>
<dbReference type="PANTHER" id="PTHR23530:SF1">
    <property type="entry name" value="PERMEASE, MAJOR FACILITATOR SUPERFAMILY-RELATED"/>
    <property type="match status" value="1"/>
</dbReference>
<feature type="transmembrane region" description="Helical" evidence="1">
    <location>
        <begin position="196"/>
        <end position="215"/>
    </location>
</feature>
<feature type="transmembrane region" description="Helical" evidence="1">
    <location>
        <begin position="227"/>
        <end position="246"/>
    </location>
</feature>
<sequence length="378" mass="42652">MPVNRYRALLLMNVFNASLPYYFVSLLLLRQLGFSYTVIGTLSVVTELFGTAFDLPLSICAQKFGYQRLLILSHLFLLVALGALMNGKLVFAFLAAVFMGLSESLSSGTLVSFNFDVLANEQEYAKFLKNSNTIKCVFIALVTIISPFLLKQSVLYPLILSISFVMISLIFLLKLPNKIVKSDSKEASALLSGIRLAPWQLMILGVGFTTLIMVNNSYASLLLTDKGISLDVLGIILFLFNLGMALRSYLKIEWKYTLVIPILVVLISMQTEVHLIILLFLLIRILNANYNNQLMLKMNQTIKENRAVAWSLYNFAMSISFMLADFLARLIADRFGLLMVYRVCGLSATFYLIYYYWKSVSNPRTLTSHKHPMKPLIS</sequence>
<dbReference type="EMBL" id="JAPHJC010000030">
    <property type="protein sequence ID" value="MCW8678395.1"/>
    <property type="molecule type" value="Genomic_DNA"/>
</dbReference>
<keyword evidence="1" id="KW-0812">Transmembrane</keyword>
<name>A0AA47FDH7_STRMC</name>
<feature type="transmembrane region" description="Helical" evidence="1">
    <location>
        <begin position="9"/>
        <end position="28"/>
    </location>
</feature>
<feature type="transmembrane region" description="Helical" evidence="1">
    <location>
        <begin position="307"/>
        <end position="328"/>
    </location>
</feature>
<dbReference type="InterPro" id="IPR036259">
    <property type="entry name" value="MFS_trans_sf"/>
</dbReference>
<evidence type="ECO:0000256" key="1">
    <source>
        <dbReference type="SAM" id="Phobius"/>
    </source>
</evidence>
<reference evidence="2" key="3">
    <citation type="submission" date="2024-05" db="EMBL/GenBank/DDBJ databases">
        <title>Streptococcus macedonicus and Acinetobacter baumannii: co-inhabitants of the cheese production environment.</title>
        <authorList>
            <person name="Johnson J."/>
            <person name="Curtin C."/>
            <person name="Waite-Cusic J."/>
        </authorList>
    </citation>
    <scope>NUCLEOTIDE SEQUENCE</scope>
    <source>
        <strain evidence="2">E28</strain>
    </source>
</reference>
<dbReference type="RefSeq" id="WP_265644116.1">
    <property type="nucleotide sequence ID" value="NZ_CP113440.1"/>
</dbReference>
<feature type="transmembrane region" description="Helical" evidence="1">
    <location>
        <begin position="156"/>
        <end position="175"/>
    </location>
</feature>
<dbReference type="Proteomes" id="UP001156410">
    <property type="component" value="Chromosome"/>
</dbReference>
<dbReference type="PANTHER" id="PTHR23530">
    <property type="entry name" value="TRANSPORT PROTEIN-RELATED"/>
    <property type="match status" value="1"/>
</dbReference>
<gene>
    <name evidence="3" type="ORF">OQG81_04210</name>
    <name evidence="2" type="ORF">OQH01_07800</name>
</gene>
<evidence type="ECO:0000313" key="4">
    <source>
        <dbReference type="Proteomes" id="UP001156410"/>
    </source>
</evidence>
<dbReference type="InterPro" id="IPR053160">
    <property type="entry name" value="MFS_DHA3_Transporter"/>
</dbReference>
<feature type="transmembrane region" description="Helical" evidence="1">
    <location>
        <begin position="335"/>
        <end position="357"/>
    </location>
</feature>
<keyword evidence="1" id="KW-0472">Membrane</keyword>
<keyword evidence="5" id="KW-1185">Reference proteome</keyword>
<feature type="transmembrane region" description="Helical" evidence="1">
    <location>
        <begin position="34"/>
        <end position="57"/>
    </location>
</feature>
<dbReference type="AlphaFoldDB" id="A0AA47FDH7"/>
<keyword evidence="1" id="KW-1133">Transmembrane helix</keyword>
<dbReference type="EMBL" id="CP113440">
    <property type="protein sequence ID" value="WAK64049.1"/>
    <property type="molecule type" value="Genomic_DNA"/>
</dbReference>
<evidence type="ECO:0000313" key="5">
    <source>
        <dbReference type="Proteomes" id="UP001209889"/>
    </source>
</evidence>
<dbReference type="Proteomes" id="UP001209889">
    <property type="component" value="Unassembled WGS sequence"/>
</dbReference>
<feature type="transmembrane region" description="Helical" evidence="1">
    <location>
        <begin position="258"/>
        <end position="287"/>
    </location>
</feature>
<reference evidence="3" key="1">
    <citation type="submission" date="2022-11" db="EMBL/GenBank/DDBJ databases">
        <title>Streptococcus macedonicus and Acinetobacter baumannii: co-inhabitants of the cheese production environment.</title>
        <authorList>
            <person name="Johnson J."/>
        </authorList>
    </citation>
    <scope>NUCLEOTIDE SEQUENCE</scope>
    <source>
        <strain evidence="3">E37</strain>
    </source>
</reference>
<dbReference type="Gene3D" id="1.20.1250.20">
    <property type="entry name" value="MFS general substrate transporter like domains"/>
    <property type="match status" value="1"/>
</dbReference>